<evidence type="ECO:0000313" key="1">
    <source>
        <dbReference type="EMBL" id="NVF10493.1"/>
    </source>
</evidence>
<dbReference type="EMBL" id="JABVBA010000001">
    <property type="protein sequence ID" value="NVF10493.1"/>
    <property type="molecule type" value="Genomic_DNA"/>
</dbReference>
<name>A0ABX2N728_9FIRM</name>
<dbReference type="Proteomes" id="UP000540919">
    <property type="component" value="Unassembled WGS sequence"/>
</dbReference>
<proteinExistence type="predicted"/>
<gene>
    <name evidence="1" type="ORF">HV819_00490</name>
</gene>
<accession>A0ABX2N728</accession>
<sequence>MSDKSFSSSYYDDLFCDAGIHSFAIDPFLNIIPCHMFLGHDDYKLGEYNKRYIFNSKFRKITNSLQSIRKFKRCKECINKNSCSVCPASILIYKKFNHGRLCEFKRKIKDKYIKEKSRNQDHD</sequence>
<comment type="caution">
    <text evidence="1">The sequence shown here is derived from an EMBL/GenBank/DDBJ whole genome shotgun (WGS) entry which is preliminary data.</text>
</comment>
<evidence type="ECO:0000313" key="2">
    <source>
        <dbReference type="Proteomes" id="UP000540919"/>
    </source>
</evidence>
<dbReference type="InterPro" id="IPR023885">
    <property type="entry name" value="4Fe4S-binding_SPASM_dom"/>
</dbReference>
<dbReference type="RefSeq" id="WP_176269288.1">
    <property type="nucleotide sequence ID" value="NZ_JABVBA010000001.1"/>
</dbReference>
<organism evidence="1 2">
    <name type="scientific">Anaerococcus faecalis</name>
    <dbReference type="NCBI Taxonomy" id="2742993"/>
    <lineage>
        <taxon>Bacteria</taxon>
        <taxon>Bacillati</taxon>
        <taxon>Bacillota</taxon>
        <taxon>Tissierellia</taxon>
        <taxon>Tissierellales</taxon>
        <taxon>Peptoniphilaceae</taxon>
        <taxon>Anaerococcus</taxon>
    </lineage>
</organism>
<keyword evidence="2" id="KW-1185">Reference proteome</keyword>
<protein>
    <submittedName>
        <fullName evidence="1">SPASM domain-containing protein</fullName>
    </submittedName>
</protein>
<dbReference type="NCBIfam" id="TIGR04085">
    <property type="entry name" value="rSAM_more_4Fe4S"/>
    <property type="match status" value="1"/>
</dbReference>
<reference evidence="1 2" key="1">
    <citation type="submission" date="2020-06" db="EMBL/GenBank/DDBJ databases">
        <title>Anaerococcus sp. nov., isolated form swine feces.</title>
        <authorList>
            <person name="Yu S."/>
        </authorList>
    </citation>
    <scope>NUCLEOTIDE SEQUENCE [LARGE SCALE GENOMIC DNA]</scope>
    <source>
        <strain evidence="1 2">AGMB00486</strain>
    </source>
</reference>